<organism evidence="1 2">
    <name type="scientific">Dreissena polymorpha</name>
    <name type="common">Zebra mussel</name>
    <name type="synonym">Mytilus polymorpha</name>
    <dbReference type="NCBI Taxonomy" id="45954"/>
    <lineage>
        <taxon>Eukaryota</taxon>
        <taxon>Metazoa</taxon>
        <taxon>Spiralia</taxon>
        <taxon>Lophotrochozoa</taxon>
        <taxon>Mollusca</taxon>
        <taxon>Bivalvia</taxon>
        <taxon>Autobranchia</taxon>
        <taxon>Heteroconchia</taxon>
        <taxon>Euheterodonta</taxon>
        <taxon>Imparidentia</taxon>
        <taxon>Neoheterodontei</taxon>
        <taxon>Myida</taxon>
        <taxon>Dreissenoidea</taxon>
        <taxon>Dreissenidae</taxon>
        <taxon>Dreissena</taxon>
    </lineage>
</organism>
<reference evidence="1" key="1">
    <citation type="journal article" date="2019" name="bioRxiv">
        <title>The Genome of the Zebra Mussel, Dreissena polymorpha: A Resource for Invasive Species Research.</title>
        <authorList>
            <person name="McCartney M.A."/>
            <person name="Auch B."/>
            <person name="Kono T."/>
            <person name="Mallez S."/>
            <person name="Zhang Y."/>
            <person name="Obille A."/>
            <person name="Becker A."/>
            <person name="Abrahante J.E."/>
            <person name="Garbe J."/>
            <person name="Badalamenti J.P."/>
            <person name="Herman A."/>
            <person name="Mangelson H."/>
            <person name="Liachko I."/>
            <person name="Sullivan S."/>
            <person name="Sone E.D."/>
            <person name="Koren S."/>
            <person name="Silverstein K.A.T."/>
            <person name="Beckman K.B."/>
            <person name="Gohl D.M."/>
        </authorList>
    </citation>
    <scope>NUCLEOTIDE SEQUENCE</scope>
    <source>
        <strain evidence="1">Duluth1</strain>
        <tissue evidence="1">Whole animal</tissue>
    </source>
</reference>
<keyword evidence="2" id="KW-1185">Reference proteome</keyword>
<protein>
    <submittedName>
        <fullName evidence="1">Uncharacterized protein</fullName>
    </submittedName>
</protein>
<reference evidence="1" key="2">
    <citation type="submission" date="2020-11" db="EMBL/GenBank/DDBJ databases">
        <authorList>
            <person name="McCartney M.A."/>
            <person name="Auch B."/>
            <person name="Kono T."/>
            <person name="Mallez S."/>
            <person name="Becker A."/>
            <person name="Gohl D.M."/>
            <person name="Silverstein K.A.T."/>
            <person name="Koren S."/>
            <person name="Bechman K.B."/>
            <person name="Herman A."/>
            <person name="Abrahante J.E."/>
            <person name="Garbe J."/>
        </authorList>
    </citation>
    <scope>NUCLEOTIDE SEQUENCE</scope>
    <source>
        <strain evidence="1">Duluth1</strain>
        <tissue evidence="1">Whole animal</tissue>
    </source>
</reference>
<dbReference type="Gene3D" id="3.40.50.300">
    <property type="entry name" value="P-loop containing nucleotide triphosphate hydrolases"/>
    <property type="match status" value="1"/>
</dbReference>
<gene>
    <name evidence="1" type="ORF">DPMN_112113</name>
</gene>
<dbReference type="Proteomes" id="UP000828390">
    <property type="component" value="Unassembled WGS sequence"/>
</dbReference>
<dbReference type="SUPFAM" id="SSF52540">
    <property type="entry name" value="P-loop containing nucleoside triphosphate hydrolases"/>
    <property type="match status" value="1"/>
</dbReference>
<comment type="caution">
    <text evidence="1">The sequence shown here is derived from an EMBL/GenBank/DDBJ whole genome shotgun (WGS) entry which is preliminary data.</text>
</comment>
<evidence type="ECO:0000313" key="2">
    <source>
        <dbReference type="Proteomes" id="UP000828390"/>
    </source>
</evidence>
<proteinExistence type="predicted"/>
<evidence type="ECO:0000313" key="1">
    <source>
        <dbReference type="EMBL" id="KAH3838700.1"/>
    </source>
</evidence>
<dbReference type="EMBL" id="JAIWYP010000004">
    <property type="protein sequence ID" value="KAH3838700.1"/>
    <property type="molecule type" value="Genomic_DNA"/>
</dbReference>
<dbReference type="AlphaFoldDB" id="A0A9D4KF19"/>
<dbReference type="InterPro" id="IPR027417">
    <property type="entry name" value="P-loop_NTPase"/>
</dbReference>
<sequence length="237" mass="27861">MNLDNFLNVLRKRECQPQLIIVEDFRDSKDASRKSMAEEVAERLNATYFSHGARKAVYISFEKQKWIRDYPVSYVYNRQIGLKPKSGSEVTRIIEESNDFVADLRRVINAELDKNRWIVMERYVHSHICEILERNLVNLSLRYCEVMYGQFPVPDVMIVVIAPDEDLGAQERLAKHRLRTSTIRLAKEHGTIVHICEDSEIIPVTICDKIEKMLCFMPSSSMFLHIDRWLDKTNLYY</sequence>
<name>A0A9D4KF19_DREPO</name>
<accession>A0A9D4KF19</accession>